<feature type="compositionally biased region" description="Polar residues" evidence="1">
    <location>
        <begin position="1513"/>
        <end position="1522"/>
    </location>
</feature>
<dbReference type="Proteomes" id="UP000502823">
    <property type="component" value="Unassembled WGS sequence"/>
</dbReference>
<feature type="region of interest" description="Disordered" evidence="1">
    <location>
        <begin position="879"/>
        <end position="934"/>
    </location>
</feature>
<comment type="caution">
    <text evidence="2">The sequence shown here is derived from an EMBL/GenBank/DDBJ whole genome shotgun (WGS) entry which is preliminary data.</text>
</comment>
<feature type="compositionally biased region" description="Polar residues" evidence="1">
    <location>
        <begin position="1389"/>
        <end position="1402"/>
    </location>
</feature>
<feature type="region of interest" description="Disordered" evidence="1">
    <location>
        <begin position="1613"/>
        <end position="1638"/>
    </location>
</feature>
<feature type="region of interest" description="Disordered" evidence="1">
    <location>
        <begin position="1511"/>
        <end position="1540"/>
    </location>
</feature>
<feature type="region of interest" description="Disordered" evidence="1">
    <location>
        <begin position="239"/>
        <end position="265"/>
    </location>
</feature>
<proteinExistence type="predicted"/>
<feature type="compositionally biased region" description="Basic and acidic residues" evidence="1">
    <location>
        <begin position="491"/>
        <end position="500"/>
    </location>
</feature>
<feature type="non-terminal residue" evidence="2">
    <location>
        <position position="1690"/>
    </location>
</feature>
<feature type="compositionally biased region" description="Acidic residues" evidence="1">
    <location>
        <begin position="1245"/>
        <end position="1261"/>
    </location>
</feature>
<reference evidence="3" key="1">
    <citation type="submission" date="2020-01" db="EMBL/GenBank/DDBJ databases">
        <title>Draft genome sequence of the Termite Coptotermes fromosanus.</title>
        <authorList>
            <person name="Itakura S."/>
            <person name="Yosikawa Y."/>
            <person name="Umezawa K."/>
        </authorList>
    </citation>
    <scope>NUCLEOTIDE SEQUENCE [LARGE SCALE GENOMIC DNA]</scope>
</reference>
<feature type="region of interest" description="Disordered" evidence="1">
    <location>
        <begin position="1381"/>
        <end position="1406"/>
    </location>
</feature>
<name>A0A6L2PSL2_COPFO</name>
<accession>A0A6L2PSL2</accession>
<feature type="compositionally biased region" description="Polar residues" evidence="1">
    <location>
        <begin position="239"/>
        <end position="250"/>
    </location>
</feature>
<keyword evidence="3" id="KW-1185">Reference proteome</keyword>
<dbReference type="InParanoid" id="A0A6L2PSL2"/>
<feature type="compositionally biased region" description="Basic and acidic residues" evidence="1">
    <location>
        <begin position="1262"/>
        <end position="1295"/>
    </location>
</feature>
<protein>
    <submittedName>
        <fullName evidence="2">Uncharacterized protein</fullName>
    </submittedName>
</protein>
<feature type="compositionally biased region" description="Polar residues" evidence="1">
    <location>
        <begin position="1221"/>
        <end position="1230"/>
    </location>
</feature>
<feature type="compositionally biased region" description="Basic residues" evidence="1">
    <location>
        <begin position="469"/>
        <end position="483"/>
    </location>
</feature>
<feature type="compositionally biased region" description="Polar residues" evidence="1">
    <location>
        <begin position="896"/>
        <end position="930"/>
    </location>
</feature>
<feature type="region of interest" description="Disordered" evidence="1">
    <location>
        <begin position="1161"/>
        <end position="1191"/>
    </location>
</feature>
<dbReference type="OrthoDB" id="8196337at2759"/>
<feature type="region of interest" description="Disordered" evidence="1">
    <location>
        <begin position="446"/>
        <end position="500"/>
    </location>
</feature>
<feature type="compositionally biased region" description="Basic and acidic residues" evidence="1">
    <location>
        <begin position="1181"/>
        <end position="1191"/>
    </location>
</feature>
<feature type="region of interest" description="Disordered" evidence="1">
    <location>
        <begin position="102"/>
        <end position="124"/>
    </location>
</feature>
<sequence length="1690" mass="187485">MSDDLQILDSTNADKPVNEFNFSSLDLSKSVFTSEDHTKILMQADRLLHATKRQLLDLQMVTTCEEEKLKVESNPAALSFSRDNNTQPGRDVASDNVQGIESDSKTNISSHSFSASEEKKKELVGPKEFRNKKTSVVQNHMRKKPRNFTVQPRIINSLPSSSDIEKEIRITQASLRGGLNAAKGVSAILETMAGKEEKEIQTHKLGSEFEKLSNVKFQRGQKVTQVLADNDEHLASQTHNISTSGDASQRTENDPPVNVTNQAGMPDSTLNYEKCNTRTAIPSDACVCTNQLHEFQAQNPHSQPLICGCEHGASQVKRWQRKLDSEDSAAYESTERKVWKSASQYCNNSTYHMGVCKCGEQTVHTNACNSAVLHLKSSFSLEENRDPQPGSRLVVQTLPSLTIKRDLSVQKVPSVSIPSPDAPPFVPAQQNVGLCKMSHGQIKLESSEILDHKKGTNKNASEAEPKLQAKSKKHTDKKHRHYRGSSVSSELGKRNKMTKESTHHDLLFQTMPAVELGIAQCNEHEGNVLTNEKKGGRFITGYGRSHDSLKLPAETEFSEKKPQSVPSMSLLKQLSPAQYQTLCEKCGNSFLLRDLYFGVCGKCRNIPSPNLEAKYHMCGLTPDALKAAAHLTQCSACLRHFPESELFRGHCIQCQLVKKEMRLYQCDMCLNSVPSTEYNNGKCNRCQYKFKFDTQKDELDSYPAVQGPATYRILNTVLDGTPLFFDINKAQGTNRSLSSGGSTVVQNKKENHCLSGADKETRQNCTVEEASVETPGFIVNNRTRKNSVKNSKVQFAREEYLIGSDKENKPMKKSVDIFKQSDKQALKFQEAQSEKLKLYDDCETRTMIRTVDNSQATSYSGEGGEYWSLYFNLKNYDEEGASSDSNGSRHVATKASYDSVNSDRGSRARNGNTESGSTNSDTESQVSKDNNGCPGMYVSVPTKVRYGTKQHEAQSQVHDIAADQVTEDLPKHTPKLADIDFGKKLCIMDKAPNHQLDTCNRGERDPDEVLQCDVKAFESSKETDGSSSRICSDTYDHTSESVSDVKAGNGIGEKDFDHGSIFRSSSEENMQLDKRHHYDHSESLQITDKPNYCMSKSKPHATSKTVDYRQKYIHSTAEYHSGTASNESRRHNTSKYHHHYFDDNYNWRKPVQTEKDVRVKEAQESLRAVPISEKSSACKNKSRDEDNEEKHHVVTVSMVEDELLHDVHGKAGEGNGKDMSPGSSVSTTETKNVEKSLADDNTSVNEDDVYEDDWEEEPEEDKDSKEESKDGDDIQQESIEKMPHVSGDDTEDTSKADNAGAIFVHPSGHPQEQPCHSDSRDVFNPCTDKTFEKTTPHTVTTLTHPVCAAKAANKEHYQQPIYVADGILDLNIPPLKGVDKGSSPIHIPSKNSTSRETSSISIPSVEYMNEGPSSVGISDKKCINRETFPNELPIDKATSTITIQTDKPVDKSTSPVVSPFLKLAVCQHKDNCTNICSHGAQVRESLHGVPLCKVISARSSPNLQIARKETDFPEQTETVNDASKTHPEGYQSPDNKAEPLDTALPVENINRIDTETQTDALRLLIGLQNDETEKVKTKKHGHLTCVPSQLDDEQSSASAPKQEVLLVQQESASQFSSFSSPHENSAEMSATTASTSDEQVSHSAGEYLVYGSACSVGELFVSDVPEEDCSHHTGSHSTGEVWNCQCFETH</sequence>
<evidence type="ECO:0000313" key="2">
    <source>
        <dbReference type="EMBL" id="GFG35623.1"/>
    </source>
</evidence>
<dbReference type="EMBL" id="BLKM01000560">
    <property type="protein sequence ID" value="GFG35623.1"/>
    <property type="molecule type" value="Genomic_DNA"/>
</dbReference>
<feature type="region of interest" description="Disordered" evidence="1">
    <location>
        <begin position="1208"/>
        <end position="1320"/>
    </location>
</feature>
<feature type="compositionally biased region" description="Low complexity" evidence="1">
    <location>
        <begin position="1613"/>
        <end position="1636"/>
    </location>
</feature>
<evidence type="ECO:0000313" key="3">
    <source>
        <dbReference type="Proteomes" id="UP000502823"/>
    </source>
</evidence>
<evidence type="ECO:0000256" key="1">
    <source>
        <dbReference type="SAM" id="MobiDB-lite"/>
    </source>
</evidence>
<feature type="compositionally biased region" description="Polar residues" evidence="1">
    <location>
        <begin position="102"/>
        <end position="115"/>
    </location>
</feature>
<organism evidence="2 3">
    <name type="scientific">Coptotermes formosanus</name>
    <name type="common">Formosan subterranean termite</name>
    <dbReference type="NCBI Taxonomy" id="36987"/>
    <lineage>
        <taxon>Eukaryota</taxon>
        <taxon>Metazoa</taxon>
        <taxon>Ecdysozoa</taxon>
        <taxon>Arthropoda</taxon>
        <taxon>Hexapoda</taxon>
        <taxon>Insecta</taxon>
        <taxon>Pterygota</taxon>
        <taxon>Neoptera</taxon>
        <taxon>Polyneoptera</taxon>
        <taxon>Dictyoptera</taxon>
        <taxon>Blattodea</taxon>
        <taxon>Blattoidea</taxon>
        <taxon>Termitoidae</taxon>
        <taxon>Rhinotermitidae</taxon>
        <taxon>Coptotermes</taxon>
    </lineage>
</organism>
<gene>
    <name evidence="2" type="ORF">Cfor_02546</name>
</gene>